<reference evidence="4" key="1">
    <citation type="submission" date="2014-06" db="EMBL/GenBank/DDBJ databases">
        <title>Key roles for freshwater Actinobacteria revealed by deep metagenomic sequencing.</title>
        <authorList>
            <person name="Ghai R."/>
            <person name="Mizuno C.M."/>
            <person name="Picazo A."/>
            <person name="Camacho A."/>
            <person name="Rodriguez-Valera F."/>
        </authorList>
    </citation>
    <scope>NUCLEOTIDE SEQUENCE</scope>
</reference>
<dbReference type="InterPro" id="IPR020904">
    <property type="entry name" value="Sc_DH/Rdtase_CS"/>
</dbReference>
<evidence type="ECO:0000256" key="1">
    <source>
        <dbReference type="ARBA" id="ARBA00006484"/>
    </source>
</evidence>
<dbReference type="GO" id="GO:0016491">
    <property type="term" value="F:oxidoreductase activity"/>
    <property type="evidence" value="ECO:0007669"/>
    <property type="project" value="UniProtKB-KW"/>
</dbReference>
<dbReference type="EMBL" id="JNSL01000003">
    <property type="protein sequence ID" value="KGA21611.1"/>
    <property type="molecule type" value="Genomic_DNA"/>
</dbReference>
<dbReference type="PRINTS" id="PR00081">
    <property type="entry name" value="GDHRDH"/>
</dbReference>
<dbReference type="PROSITE" id="PS00061">
    <property type="entry name" value="ADH_SHORT"/>
    <property type="match status" value="1"/>
</dbReference>
<comment type="caution">
    <text evidence="4">The sequence shown here is derived from an EMBL/GenBank/DDBJ whole genome shotgun (WGS) entry which is preliminary data.</text>
</comment>
<name>A0A094R3S4_9ZZZZ</name>
<evidence type="ECO:0000259" key="3">
    <source>
        <dbReference type="SMART" id="SM00822"/>
    </source>
</evidence>
<comment type="similarity">
    <text evidence="1">Belongs to the short-chain dehydrogenases/reductases (SDR) family.</text>
</comment>
<accession>A0A094R3S4</accession>
<organism evidence="4">
    <name type="scientific">freshwater metagenome</name>
    <dbReference type="NCBI Taxonomy" id="449393"/>
    <lineage>
        <taxon>unclassified sequences</taxon>
        <taxon>metagenomes</taxon>
        <taxon>ecological metagenomes</taxon>
    </lineage>
</organism>
<dbReference type="PANTHER" id="PTHR43669:SF3">
    <property type="entry name" value="ALCOHOL DEHYDROGENASE, PUTATIVE (AFU_ORTHOLOGUE AFUA_3G03445)-RELATED"/>
    <property type="match status" value="1"/>
</dbReference>
<gene>
    <name evidence="4" type="ORF">GM51_0955</name>
</gene>
<dbReference type="SUPFAM" id="SSF51735">
    <property type="entry name" value="NAD(P)-binding Rossmann-fold domains"/>
    <property type="match status" value="1"/>
</dbReference>
<dbReference type="Pfam" id="PF13561">
    <property type="entry name" value="adh_short_C2"/>
    <property type="match status" value="1"/>
</dbReference>
<dbReference type="PANTHER" id="PTHR43669">
    <property type="entry name" value="5-KETO-D-GLUCONATE 5-REDUCTASE"/>
    <property type="match status" value="1"/>
</dbReference>
<evidence type="ECO:0000313" key="4">
    <source>
        <dbReference type="EMBL" id="KGA21611.1"/>
    </source>
</evidence>
<dbReference type="CDD" id="cd05233">
    <property type="entry name" value="SDR_c"/>
    <property type="match status" value="1"/>
</dbReference>
<dbReference type="FunFam" id="3.40.50.720:FF:000084">
    <property type="entry name" value="Short-chain dehydrogenase reductase"/>
    <property type="match status" value="1"/>
</dbReference>
<dbReference type="Gene3D" id="3.40.50.720">
    <property type="entry name" value="NAD(P)-binding Rossmann-like Domain"/>
    <property type="match status" value="1"/>
</dbReference>
<keyword evidence="2" id="KW-0560">Oxidoreductase</keyword>
<sequence>MVQDKGATVDLNLTGRRVIITGGSSGIGRATAVAFAAEGARVGIVSRDVDGMTRTCELAAEQGFDLVTATADVTDAEALESAFASLAQQLGGLDSLVHCAAISGPVGRTLADVSVDEIRQTIDINVVGAFLVARTAQPLLARATLPTFVLIGSDSAFVASPDMVVYNASKAAIVHMARSLAVEWESAGIRVNTVSPSIVDTPMSRADLGIGDEGFASVDFPVLSADDVARGVLYLSSSASRGVNGHSLLMDFGYSARSSFPA</sequence>
<dbReference type="SMART" id="SM00822">
    <property type="entry name" value="PKS_KR"/>
    <property type="match status" value="1"/>
</dbReference>
<dbReference type="InterPro" id="IPR036291">
    <property type="entry name" value="NAD(P)-bd_dom_sf"/>
</dbReference>
<feature type="domain" description="Ketoreductase" evidence="3">
    <location>
        <begin position="16"/>
        <end position="192"/>
    </location>
</feature>
<evidence type="ECO:0000256" key="2">
    <source>
        <dbReference type="ARBA" id="ARBA00023002"/>
    </source>
</evidence>
<dbReference type="InterPro" id="IPR057326">
    <property type="entry name" value="KR_dom"/>
</dbReference>
<dbReference type="AlphaFoldDB" id="A0A094R3S4"/>
<proteinExistence type="inferred from homology"/>
<dbReference type="InterPro" id="IPR002347">
    <property type="entry name" value="SDR_fam"/>
</dbReference>
<protein>
    <recommendedName>
        <fullName evidence="3">Ketoreductase domain-containing protein</fullName>
    </recommendedName>
</protein>